<evidence type="ECO:0000256" key="1">
    <source>
        <dbReference type="SAM" id="Phobius"/>
    </source>
</evidence>
<proteinExistence type="predicted"/>
<reference evidence="2" key="1">
    <citation type="submission" date="2019-08" db="EMBL/GenBank/DDBJ databases">
        <authorList>
            <person name="Kucharzyk K."/>
            <person name="Murdoch R.W."/>
            <person name="Higgins S."/>
            <person name="Loffler F."/>
        </authorList>
    </citation>
    <scope>NUCLEOTIDE SEQUENCE</scope>
</reference>
<keyword evidence="1" id="KW-0812">Transmembrane</keyword>
<keyword evidence="1" id="KW-0472">Membrane</keyword>
<keyword evidence="1" id="KW-1133">Transmembrane helix</keyword>
<name>A0A645IAF8_9ZZZZ</name>
<accession>A0A645IAF8</accession>
<evidence type="ECO:0000313" key="2">
    <source>
        <dbReference type="EMBL" id="MPN45314.1"/>
    </source>
</evidence>
<dbReference type="AlphaFoldDB" id="A0A645IAF8"/>
<gene>
    <name evidence="2" type="ORF">SDC9_192881</name>
</gene>
<organism evidence="2">
    <name type="scientific">bioreactor metagenome</name>
    <dbReference type="NCBI Taxonomy" id="1076179"/>
    <lineage>
        <taxon>unclassified sequences</taxon>
        <taxon>metagenomes</taxon>
        <taxon>ecological metagenomes</taxon>
    </lineage>
</organism>
<feature type="transmembrane region" description="Helical" evidence="1">
    <location>
        <begin position="50"/>
        <end position="70"/>
    </location>
</feature>
<protein>
    <submittedName>
        <fullName evidence="2">Uncharacterized protein</fullName>
    </submittedName>
</protein>
<dbReference type="EMBL" id="VSSQ01105105">
    <property type="protein sequence ID" value="MPN45314.1"/>
    <property type="molecule type" value="Genomic_DNA"/>
</dbReference>
<sequence length="169" mass="18975">MFGLLSVVWFLGGQQLPEMSFGATVLAGITLLLALGIGTAFLYFKDVLLASWLHVVAGILTMVVVFTFMLPTVSGRFSVKTAADYYMANCDKGVSVHIDKFLRPGFMYYSNIPGIEMKPETSDFADLFKNGETKYIVVRGLEYRRLVSADKNRLQLVFNENDIYIFKLD</sequence>
<comment type="caution">
    <text evidence="2">The sequence shown here is derived from an EMBL/GenBank/DDBJ whole genome shotgun (WGS) entry which is preliminary data.</text>
</comment>
<feature type="transmembrane region" description="Helical" evidence="1">
    <location>
        <begin position="21"/>
        <end position="44"/>
    </location>
</feature>